<dbReference type="OrthoDB" id="3598674at2759"/>
<accession>A0A3E2H4X6</accession>
<evidence type="ECO:0000259" key="1">
    <source>
        <dbReference type="Pfam" id="PF06985"/>
    </source>
</evidence>
<dbReference type="EMBL" id="NCSJ02000164">
    <property type="protein sequence ID" value="RFU28429.1"/>
    <property type="molecule type" value="Genomic_DNA"/>
</dbReference>
<reference evidence="2 3" key="1">
    <citation type="submission" date="2018-05" db="EMBL/GenBank/DDBJ databases">
        <title>Draft genome sequence of Scytalidium lignicola DSM 105466, a ubiquitous saprotrophic fungus.</title>
        <authorList>
            <person name="Buettner E."/>
            <person name="Gebauer A.M."/>
            <person name="Hofrichter M."/>
            <person name="Liers C."/>
            <person name="Kellner H."/>
        </authorList>
    </citation>
    <scope>NUCLEOTIDE SEQUENCE [LARGE SCALE GENOMIC DNA]</scope>
    <source>
        <strain evidence="2 3">DSM 105466</strain>
    </source>
</reference>
<dbReference type="InterPro" id="IPR052895">
    <property type="entry name" value="HetReg/Transcr_Mod"/>
</dbReference>
<evidence type="ECO:0000313" key="3">
    <source>
        <dbReference type="Proteomes" id="UP000258309"/>
    </source>
</evidence>
<sequence>MGDLPYSKFSDATREYRLLRLKPALGAVQCQLIHATLDHIVKYEALSYTWGDPNDLHSEPIMLNNRPYQVTRNLHAALCALREGQEEPRMLWIDALCINQKDLAERNGQVLMMPQIYSHASLVLIWLGDECNGSTEAMQLFCRASVEGLSSCQFTDEVGKKKLGLRYGVSQPHVLEPEAKIESTTVTALIDLLNRPWFTRVWIVQEFLLGLRHTRILLCGKDSVPWPQLERVFNDTKPSTWRTGGADAVLISRGYIAMMKFQDFARDNMNSLALIDLFRSFNATDPRDKIYGMLGLLSDSERSEIQPDYRNTVDEIYTRFAKQWIKKTRSLEILSSCQFNPIQRKLNSWVPDWDNKILALPQKATYARLSDVIRMPFLRAGQTARCRIHTVTTEPREHLFKLTTAALSLGVVDRVWKVEAWWQLNRANPGQGLNSAFWEAIFAYTIDTTANDQDDPNLREQDEFINVSMKNLSPEHSTIDRSWALAASVYLISRTIRNRSQSSEMLAFAAITEGRQYFETTNGHMGLVDRAVAIGDPVFYVPGAKLPVVMAPAQAGCHRLKGDCYIHILKPGLDNGRYYTLDLDGAFGQTCQEMKDEITII</sequence>
<dbReference type="STRING" id="5539.A0A3E2H4X6"/>
<feature type="domain" description="Heterokaryon incompatibility" evidence="1">
    <location>
        <begin position="43"/>
        <end position="206"/>
    </location>
</feature>
<dbReference type="PANTHER" id="PTHR24148">
    <property type="entry name" value="ANKYRIN REPEAT DOMAIN-CONTAINING PROTEIN 39 HOMOLOG-RELATED"/>
    <property type="match status" value="1"/>
</dbReference>
<keyword evidence="3" id="KW-1185">Reference proteome</keyword>
<dbReference type="Proteomes" id="UP000258309">
    <property type="component" value="Unassembled WGS sequence"/>
</dbReference>
<dbReference type="AlphaFoldDB" id="A0A3E2H4X6"/>
<proteinExistence type="predicted"/>
<feature type="non-terminal residue" evidence="2">
    <location>
        <position position="601"/>
    </location>
</feature>
<dbReference type="InterPro" id="IPR010730">
    <property type="entry name" value="HET"/>
</dbReference>
<organism evidence="2 3">
    <name type="scientific">Scytalidium lignicola</name>
    <name type="common">Hyphomycete</name>
    <dbReference type="NCBI Taxonomy" id="5539"/>
    <lineage>
        <taxon>Eukaryota</taxon>
        <taxon>Fungi</taxon>
        <taxon>Dikarya</taxon>
        <taxon>Ascomycota</taxon>
        <taxon>Pezizomycotina</taxon>
        <taxon>Leotiomycetes</taxon>
        <taxon>Leotiomycetes incertae sedis</taxon>
        <taxon>Scytalidium</taxon>
    </lineage>
</organism>
<protein>
    <recommendedName>
        <fullName evidence="1">Heterokaryon incompatibility domain-containing protein</fullName>
    </recommendedName>
</protein>
<evidence type="ECO:0000313" key="2">
    <source>
        <dbReference type="EMBL" id="RFU28429.1"/>
    </source>
</evidence>
<dbReference type="OMA" id="EMATHES"/>
<name>A0A3E2H4X6_SCYLI</name>
<gene>
    <name evidence="2" type="ORF">B7463_g7909</name>
</gene>
<dbReference type="Pfam" id="PF06985">
    <property type="entry name" value="HET"/>
    <property type="match status" value="1"/>
</dbReference>
<dbReference type="PANTHER" id="PTHR24148:SF73">
    <property type="entry name" value="HET DOMAIN PROTEIN (AFU_ORTHOLOGUE AFUA_8G01020)"/>
    <property type="match status" value="1"/>
</dbReference>
<comment type="caution">
    <text evidence="2">The sequence shown here is derived from an EMBL/GenBank/DDBJ whole genome shotgun (WGS) entry which is preliminary data.</text>
</comment>
<feature type="non-terminal residue" evidence="2">
    <location>
        <position position="1"/>
    </location>
</feature>